<proteinExistence type="predicted"/>
<accession>A0A2M4D5T7</accession>
<evidence type="ECO:0000256" key="1">
    <source>
        <dbReference type="SAM" id="SignalP"/>
    </source>
</evidence>
<feature type="chain" id="PRO_5014954230" evidence="1">
    <location>
        <begin position="27"/>
        <end position="108"/>
    </location>
</feature>
<dbReference type="EMBL" id="GGFL01008762">
    <property type="protein sequence ID" value="MBW72940.1"/>
    <property type="molecule type" value="Transcribed_RNA"/>
</dbReference>
<reference evidence="2" key="1">
    <citation type="submission" date="2018-01" db="EMBL/GenBank/DDBJ databases">
        <title>An insight into the sialome of Amazonian anophelines.</title>
        <authorList>
            <person name="Ribeiro J.M."/>
            <person name="Scarpassa V."/>
            <person name="Calvo E."/>
        </authorList>
    </citation>
    <scope>NUCLEOTIDE SEQUENCE</scope>
</reference>
<evidence type="ECO:0000313" key="2">
    <source>
        <dbReference type="EMBL" id="MBW72940.1"/>
    </source>
</evidence>
<protein>
    <submittedName>
        <fullName evidence="2">Putative secreted protein</fullName>
    </submittedName>
</protein>
<feature type="signal peptide" evidence="1">
    <location>
        <begin position="1"/>
        <end position="26"/>
    </location>
</feature>
<dbReference type="AlphaFoldDB" id="A0A2M4D5T7"/>
<keyword evidence="1" id="KW-0732">Signal</keyword>
<sequence length="108" mass="12134">MHNSLLFRSMAFVVVVVFCFPNESRCVRSVAFCFTSSALRPRVWVTDLMMLNRSDIEDDTHDVLVTADTAEEVDEMEMTLPFDGEARDDLLVATIFSLRLSAAAMVPP</sequence>
<name>A0A2M4D5T7_ANODA</name>
<organism evidence="2">
    <name type="scientific">Anopheles darlingi</name>
    <name type="common">Mosquito</name>
    <dbReference type="NCBI Taxonomy" id="43151"/>
    <lineage>
        <taxon>Eukaryota</taxon>
        <taxon>Metazoa</taxon>
        <taxon>Ecdysozoa</taxon>
        <taxon>Arthropoda</taxon>
        <taxon>Hexapoda</taxon>
        <taxon>Insecta</taxon>
        <taxon>Pterygota</taxon>
        <taxon>Neoptera</taxon>
        <taxon>Endopterygota</taxon>
        <taxon>Diptera</taxon>
        <taxon>Nematocera</taxon>
        <taxon>Culicoidea</taxon>
        <taxon>Culicidae</taxon>
        <taxon>Anophelinae</taxon>
        <taxon>Anopheles</taxon>
    </lineage>
</organism>